<evidence type="ECO:0000313" key="2">
    <source>
        <dbReference type="EMBL" id="CAH0037405.1"/>
    </source>
</evidence>
<keyword evidence="1" id="KW-1133">Transmembrane helix</keyword>
<feature type="transmembrane region" description="Helical" evidence="1">
    <location>
        <begin position="146"/>
        <end position="165"/>
    </location>
</feature>
<gene>
    <name evidence="2" type="ORF">CSOL1703_00002894</name>
</gene>
<name>A0A9N9VUY9_9HYPO</name>
<organism evidence="2 3">
    <name type="scientific">Clonostachys solani</name>
    <dbReference type="NCBI Taxonomy" id="160281"/>
    <lineage>
        <taxon>Eukaryota</taxon>
        <taxon>Fungi</taxon>
        <taxon>Dikarya</taxon>
        <taxon>Ascomycota</taxon>
        <taxon>Pezizomycotina</taxon>
        <taxon>Sordariomycetes</taxon>
        <taxon>Hypocreomycetidae</taxon>
        <taxon>Hypocreales</taxon>
        <taxon>Bionectriaceae</taxon>
        <taxon>Clonostachys</taxon>
    </lineage>
</organism>
<evidence type="ECO:0000256" key="1">
    <source>
        <dbReference type="SAM" id="Phobius"/>
    </source>
</evidence>
<evidence type="ECO:0000313" key="3">
    <source>
        <dbReference type="Proteomes" id="UP000775872"/>
    </source>
</evidence>
<keyword evidence="1" id="KW-0472">Membrane</keyword>
<comment type="caution">
    <text evidence="2">The sequence shown here is derived from an EMBL/GenBank/DDBJ whole genome shotgun (WGS) entry which is preliminary data.</text>
</comment>
<reference evidence="3" key="1">
    <citation type="submission" date="2019-06" db="EMBL/GenBank/DDBJ databases">
        <authorList>
            <person name="Broberg M."/>
        </authorList>
    </citation>
    <scope>NUCLEOTIDE SEQUENCE [LARGE SCALE GENOMIC DNA]</scope>
</reference>
<keyword evidence="1" id="KW-0812">Transmembrane</keyword>
<dbReference type="EMBL" id="CABFOC020000002">
    <property type="protein sequence ID" value="CAH0037405.1"/>
    <property type="molecule type" value="Genomic_DNA"/>
</dbReference>
<reference evidence="2 3" key="2">
    <citation type="submission" date="2021-10" db="EMBL/GenBank/DDBJ databases">
        <authorList>
            <person name="Piombo E."/>
        </authorList>
    </citation>
    <scope>NUCLEOTIDE SEQUENCE [LARGE SCALE GENOMIC DNA]</scope>
</reference>
<sequence>MAEQQMGLFGGEGRWTARPAQTGQMGLGYDFHQWAGGASDQPQVVGDPLMKAFQNGLHCGLRKRIEVNWDRHSSDWSRSVFGELHLPRVGQAHDFQQKVAQVRSLLFVLAVTLLRADGGVKCFRIVIVVCEVCLLFSVRLHGSFGWGFFSIWVVEAVVIYDIVLVKSVDQVMFGMMQANLPVCSKSCTNHRVDCIDSILEGRHYKWRGCVDGRW</sequence>
<dbReference type="AlphaFoldDB" id="A0A9N9VUY9"/>
<accession>A0A9N9VUY9</accession>
<proteinExistence type="predicted"/>
<protein>
    <submittedName>
        <fullName evidence="2">Uncharacterized protein</fullName>
    </submittedName>
</protein>
<dbReference type="Proteomes" id="UP000775872">
    <property type="component" value="Unassembled WGS sequence"/>
</dbReference>
<keyword evidence="3" id="KW-1185">Reference proteome</keyword>